<name>A0ABU2ZL47_9ALTE</name>
<evidence type="ECO:0000313" key="6">
    <source>
        <dbReference type="EMBL" id="MDT0593354.1"/>
    </source>
</evidence>
<keyword evidence="6" id="KW-0012">Acyltransferase</keyword>
<comment type="cofactor">
    <cofactor evidence="3">
        <name>Zn(2+)</name>
        <dbReference type="ChEBI" id="CHEBI:29105"/>
    </cofactor>
    <text evidence="3">Binds 1 zinc ion per subunit.</text>
</comment>
<dbReference type="SUPFAM" id="SSF52467">
    <property type="entry name" value="DHS-like NAD/FAD-binding domain"/>
    <property type="match status" value="1"/>
</dbReference>
<reference evidence="6 7" key="1">
    <citation type="submission" date="2023-09" db="EMBL/GenBank/DDBJ databases">
        <authorList>
            <person name="Rey-Velasco X."/>
        </authorList>
    </citation>
    <scope>NUCLEOTIDE SEQUENCE [LARGE SCALE GENOMIC DNA]</scope>
    <source>
        <strain evidence="6 7">P117</strain>
    </source>
</reference>
<comment type="caution">
    <text evidence="6">The sequence shown here is derived from an EMBL/GenBank/DDBJ whole genome shotgun (WGS) entry which is preliminary data.</text>
</comment>
<dbReference type="InterPro" id="IPR050134">
    <property type="entry name" value="NAD-dep_sirtuin_deacylases"/>
</dbReference>
<proteinExistence type="inferred from homology"/>
<dbReference type="PANTHER" id="PTHR11085">
    <property type="entry name" value="NAD-DEPENDENT PROTEIN DEACYLASE SIRTUIN-5, MITOCHONDRIAL-RELATED"/>
    <property type="match status" value="1"/>
</dbReference>
<keyword evidence="2 3" id="KW-0520">NAD</keyword>
<dbReference type="InterPro" id="IPR026591">
    <property type="entry name" value="Sirtuin_cat_small_dom_sf"/>
</dbReference>
<feature type="binding site" evidence="3">
    <location>
        <position position="235"/>
    </location>
    <ligand>
        <name>NAD(+)</name>
        <dbReference type="ChEBI" id="CHEBI:57540"/>
    </ligand>
</feature>
<dbReference type="InterPro" id="IPR026590">
    <property type="entry name" value="Ssirtuin_cat_dom"/>
</dbReference>
<keyword evidence="3" id="KW-0479">Metal-binding</keyword>
<feature type="binding site" evidence="3">
    <location>
        <position position="69"/>
    </location>
    <ligand>
        <name>substrate</name>
    </ligand>
</feature>
<dbReference type="Proteomes" id="UP001253545">
    <property type="component" value="Unassembled WGS sequence"/>
</dbReference>
<gene>
    <name evidence="3 6" type="primary">cobB</name>
    <name evidence="6" type="ORF">RM552_00685</name>
</gene>
<evidence type="ECO:0000256" key="4">
    <source>
        <dbReference type="PROSITE-ProRule" id="PRU00236"/>
    </source>
</evidence>
<dbReference type="PROSITE" id="PS50305">
    <property type="entry name" value="SIRTUIN"/>
    <property type="match status" value="1"/>
</dbReference>
<feature type="binding site" evidence="3">
    <location>
        <begin position="25"/>
        <end position="44"/>
    </location>
    <ligand>
        <name>NAD(+)</name>
        <dbReference type="ChEBI" id="CHEBI:57540"/>
    </ligand>
</feature>
<dbReference type="Gene3D" id="3.40.50.1220">
    <property type="entry name" value="TPP-binding domain"/>
    <property type="match status" value="1"/>
</dbReference>
<dbReference type="InterPro" id="IPR003000">
    <property type="entry name" value="Sirtuin"/>
</dbReference>
<dbReference type="PANTHER" id="PTHR11085:SF4">
    <property type="entry name" value="NAD-DEPENDENT PROTEIN DEACYLASE"/>
    <property type="match status" value="1"/>
</dbReference>
<feature type="binding site" evidence="3">
    <location>
        <begin position="217"/>
        <end position="219"/>
    </location>
    <ligand>
        <name>NAD(+)</name>
        <dbReference type="ChEBI" id="CHEBI:57540"/>
    </ligand>
</feature>
<sequence length="248" mass="27189">MPANKISTIASLKNKKALKIVVLTGAGISAESGIKTFRDNNGLWENHSVEEVATPEGFAANPGLVYRFYNERRQQLLSPSIKPNEAHNALAKLEQGLGNNVVVVTQNVDNLHERAGNKNVIHMHGELLSVKCPQSNKSIYTESNTDATMLCECCKTPNSLRPDIVWFGEVPYHMDRIEQHLYQADIFVSIGTSGNVYPAAGFVSFANSCGAHTVELNLEPSETESQFEEKIHGPASVIVPQFVEDILA</sequence>
<dbReference type="Pfam" id="PF02146">
    <property type="entry name" value="SIR2"/>
    <property type="match status" value="1"/>
</dbReference>
<comment type="subcellular location">
    <subcellularLocation>
        <location evidence="3">Cytoplasm</location>
    </subcellularLocation>
</comment>
<feature type="active site" description="Proton acceptor" evidence="3">
    <location>
        <position position="124"/>
    </location>
</feature>
<dbReference type="NCBIfam" id="NF001755">
    <property type="entry name" value="PRK00481.1-5"/>
    <property type="match status" value="1"/>
</dbReference>
<keyword evidence="7" id="KW-1185">Reference proteome</keyword>
<accession>A0ABU2ZL47</accession>
<keyword evidence="3" id="KW-0963">Cytoplasm</keyword>
<dbReference type="EC" id="2.3.1.286" evidence="3"/>
<comment type="domain">
    <text evidence="3">2 residues (Tyr-69 and Arg-72) present in a large hydrophobic pocket are probably involved in substrate specificity. They are important for desuccinylation activity, but dispensable for deacetylation activity.</text>
</comment>
<evidence type="ECO:0000256" key="3">
    <source>
        <dbReference type="HAMAP-Rule" id="MF_01121"/>
    </source>
</evidence>
<comment type="catalytic activity">
    <reaction evidence="3">
        <text>N(6)-succinyl-L-lysyl-[protein] + NAD(+) + H2O = 2''-O-succinyl-ADP-D-ribose + nicotinamide + L-lysyl-[protein]</text>
        <dbReference type="Rhea" id="RHEA:47668"/>
        <dbReference type="Rhea" id="RHEA-COMP:9752"/>
        <dbReference type="Rhea" id="RHEA-COMP:11877"/>
        <dbReference type="ChEBI" id="CHEBI:15377"/>
        <dbReference type="ChEBI" id="CHEBI:17154"/>
        <dbReference type="ChEBI" id="CHEBI:29969"/>
        <dbReference type="ChEBI" id="CHEBI:57540"/>
        <dbReference type="ChEBI" id="CHEBI:87830"/>
        <dbReference type="ChEBI" id="CHEBI:87832"/>
    </reaction>
</comment>
<protein>
    <recommendedName>
        <fullName evidence="3">NAD-dependent protein deacylase</fullName>
        <ecNumber evidence="3">2.3.1.286</ecNumber>
    </recommendedName>
    <alternativeName>
        <fullName evidence="3">Regulatory protein SIR2 homolog</fullName>
    </alternativeName>
</protein>
<keyword evidence="3" id="KW-0862">Zinc</keyword>
<dbReference type="Gene3D" id="3.30.1600.10">
    <property type="entry name" value="SIR2/SIRT2 'Small Domain"/>
    <property type="match status" value="1"/>
</dbReference>
<evidence type="ECO:0000259" key="5">
    <source>
        <dbReference type="PROSITE" id="PS50305"/>
    </source>
</evidence>
<dbReference type="GO" id="GO:0016746">
    <property type="term" value="F:acyltransferase activity"/>
    <property type="evidence" value="ECO:0007669"/>
    <property type="project" value="UniProtKB-KW"/>
</dbReference>
<evidence type="ECO:0000313" key="7">
    <source>
        <dbReference type="Proteomes" id="UP001253545"/>
    </source>
</evidence>
<feature type="binding site" evidence="3">
    <location>
        <position position="72"/>
    </location>
    <ligand>
        <name>substrate</name>
    </ligand>
</feature>
<comment type="catalytic activity">
    <reaction evidence="3">
        <text>N(6)-acetyl-L-lysyl-[protein] + NAD(+) + H2O = 2''-O-acetyl-ADP-D-ribose + nicotinamide + L-lysyl-[protein]</text>
        <dbReference type="Rhea" id="RHEA:43636"/>
        <dbReference type="Rhea" id="RHEA-COMP:9752"/>
        <dbReference type="Rhea" id="RHEA-COMP:10731"/>
        <dbReference type="ChEBI" id="CHEBI:15377"/>
        <dbReference type="ChEBI" id="CHEBI:17154"/>
        <dbReference type="ChEBI" id="CHEBI:29969"/>
        <dbReference type="ChEBI" id="CHEBI:57540"/>
        <dbReference type="ChEBI" id="CHEBI:61930"/>
        <dbReference type="ChEBI" id="CHEBI:83767"/>
        <dbReference type="EC" id="2.3.1.286"/>
    </reaction>
</comment>
<evidence type="ECO:0000256" key="2">
    <source>
        <dbReference type="ARBA" id="ARBA00023027"/>
    </source>
</evidence>
<dbReference type="InterPro" id="IPR029035">
    <property type="entry name" value="DHS-like_NAD/FAD-binding_dom"/>
</dbReference>
<organism evidence="6 7">
    <name type="scientific">Glaciecola petra</name>
    <dbReference type="NCBI Taxonomy" id="3075602"/>
    <lineage>
        <taxon>Bacteria</taxon>
        <taxon>Pseudomonadati</taxon>
        <taxon>Pseudomonadota</taxon>
        <taxon>Gammaproteobacteria</taxon>
        <taxon>Alteromonadales</taxon>
        <taxon>Alteromonadaceae</taxon>
        <taxon>Glaciecola</taxon>
    </lineage>
</organism>
<dbReference type="InterPro" id="IPR027546">
    <property type="entry name" value="Sirtuin_class_III"/>
</dbReference>
<evidence type="ECO:0000256" key="1">
    <source>
        <dbReference type="ARBA" id="ARBA00022679"/>
    </source>
</evidence>
<comment type="similarity">
    <text evidence="3">Belongs to the sirtuin family. Class III subfamily.</text>
</comment>
<feature type="binding site" evidence="3">
    <location>
        <position position="151"/>
    </location>
    <ligand>
        <name>Zn(2+)</name>
        <dbReference type="ChEBI" id="CHEBI:29105"/>
    </ligand>
</feature>
<comment type="caution">
    <text evidence="3 4">Lacks conserved residue(s) required for the propagation of feature annotation.</text>
</comment>
<feature type="binding site" evidence="3">
    <location>
        <begin position="106"/>
        <end position="109"/>
    </location>
    <ligand>
        <name>NAD(+)</name>
        <dbReference type="ChEBI" id="CHEBI:57540"/>
    </ligand>
</feature>
<comment type="function">
    <text evidence="3">NAD-dependent lysine deacetylase and desuccinylase that specifically removes acetyl and succinyl groups on target proteins. Modulates the activities of several proteins which are inactive in their acylated form.</text>
</comment>
<dbReference type="HAMAP" id="MF_01121">
    <property type="entry name" value="Sirtuin_ClassIII"/>
    <property type="match status" value="1"/>
</dbReference>
<dbReference type="RefSeq" id="WP_311366875.1">
    <property type="nucleotide sequence ID" value="NZ_JAVRHX010000001.1"/>
</dbReference>
<feature type="binding site" evidence="3">
    <location>
        <begin position="191"/>
        <end position="193"/>
    </location>
    <ligand>
        <name>NAD(+)</name>
        <dbReference type="ChEBI" id="CHEBI:57540"/>
    </ligand>
</feature>
<keyword evidence="1 6" id="KW-0808">Transferase</keyword>
<dbReference type="EMBL" id="JAVRHX010000001">
    <property type="protein sequence ID" value="MDT0593354.1"/>
    <property type="molecule type" value="Genomic_DNA"/>
</dbReference>
<feature type="binding site" evidence="3">
    <location>
        <position position="132"/>
    </location>
    <ligand>
        <name>Zn(2+)</name>
        <dbReference type="ChEBI" id="CHEBI:29105"/>
    </ligand>
</feature>
<feature type="domain" description="Deacetylase sirtuin-type" evidence="5">
    <location>
        <begin position="1"/>
        <end position="248"/>
    </location>
</feature>